<evidence type="ECO:0000313" key="2">
    <source>
        <dbReference type="WBParaSite" id="ACRNAN_Path_1167.g4521.t1"/>
    </source>
</evidence>
<organism evidence="1 2">
    <name type="scientific">Acrobeloides nanus</name>
    <dbReference type="NCBI Taxonomy" id="290746"/>
    <lineage>
        <taxon>Eukaryota</taxon>
        <taxon>Metazoa</taxon>
        <taxon>Ecdysozoa</taxon>
        <taxon>Nematoda</taxon>
        <taxon>Chromadorea</taxon>
        <taxon>Rhabditida</taxon>
        <taxon>Tylenchina</taxon>
        <taxon>Cephalobomorpha</taxon>
        <taxon>Cephaloboidea</taxon>
        <taxon>Cephalobidae</taxon>
        <taxon>Acrobeloides</taxon>
    </lineage>
</organism>
<dbReference type="AlphaFoldDB" id="A0A914BWK1"/>
<dbReference type="Proteomes" id="UP000887540">
    <property type="component" value="Unplaced"/>
</dbReference>
<dbReference type="WBParaSite" id="ACRNAN_Path_1167.g4521.t1">
    <property type="protein sequence ID" value="ACRNAN_Path_1167.g4521.t1"/>
    <property type="gene ID" value="ACRNAN_Path_1167.g4521"/>
</dbReference>
<evidence type="ECO:0000313" key="1">
    <source>
        <dbReference type="Proteomes" id="UP000887540"/>
    </source>
</evidence>
<keyword evidence="1" id="KW-1185">Reference proteome</keyword>
<name>A0A914BWK1_9BILA</name>
<accession>A0A914BWK1</accession>
<protein>
    <submittedName>
        <fullName evidence="2">Uncharacterized protein</fullName>
    </submittedName>
</protein>
<proteinExistence type="predicted"/>
<sequence>MRPNIQEIGLSILKVRKEFDPNFVIGYNQQVGREKIKLAITSSCSTYACENVSTTLVCYCSSNASCRQSEVSFFDAMRSKMNKWQQYVKNTFNTKHKVQLLKLPLSRTNGLFKSSSAPNLLKYGREEEQATPLKYPKYKRGLYSRII</sequence>
<reference evidence="2" key="1">
    <citation type="submission" date="2022-11" db="UniProtKB">
        <authorList>
            <consortium name="WormBaseParasite"/>
        </authorList>
    </citation>
    <scope>IDENTIFICATION</scope>
</reference>